<evidence type="ECO:0000313" key="3">
    <source>
        <dbReference type="Proteomes" id="UP000774617"/>
    </source>
</evidence>
<feature type="region of interest" description="Disordered" evidence="1">
    <location>
        <begin position="98"/>
        <end position="137"/>
    </location>
</feature>
<dbReference type="Proteomes" id="UP000774617">
    <property type="component" value="Unassembled WGS sequence"/>
</dbReference>
<proteinExistence type="predicted"/>
<gene>
    <name evidence="2" type="ORF">B0J12DRAFT_280666</name>
</gene>
<protein>
    <submittedName>
        <fullName evidence="2">Uncharacterized protein</fullName>
    </submittedName>
</protein>
<evidence type="ECO:0000313" key="2">
    <source>
        <dbReference type="EMBL" id="KAH7061084.1"/>
    </source>
</evidence>
<name>A0ABQ8GQW9_9PEZI</name>
<accession>A0ABQ8GQW9</accession>
<keyword evidence="3" id="KW-1185">Reference proteome</keyword>
<sequence length="205" mass="22856">MQLLPASRHCCIILPFQQPCPRLSPSSNQNGKMHDPMHNQRLRVSISPCISASPNARRGERYGTGDASPSLADHLTSMASMPHCATLRCVRQLRGRGEDGEAKIHTPSPKRPQTCLGDQQQAATRKDAGSAEEPLHPPMARTLAVEVYLAVAVDRRGRKASGACTHARTRYLSLSRRSSYFTLFPVLARRLLLPRTVLKKYHREW</sequence>
<evidence type="ECO:0000256" key="1">
    <source>
        <dbReference type="SAM" id="MobiDB-lite"/>
    </source>
</evidence>
<comment type="caution">
    <text evidence="2">The sequence shown here is derived from an EMBL/GenBank/DDBJ whole genome shotgun (WGS) entry which is preliminary data.</text>
</comment>
<dbReference type="EMBL" id="JAGTJR010000004">
    <property type="protein sequence ID" value="KAH7061084.1"/>
    <property type="molecule type" value="Genomic_DNA"/>
</dbReference>
<reference evidence="2 3" key="1">
    <citation type="journal article" date="2021" name="Nat. Commun.">
        <title>Genetic determinants of endophytism in the Arabidopsis root mycobiome.</title>
        <authorList>
            <person name="Mesny F."/>
            <person name="Miyauchi S."/>
            <person name="Thiergart T."/>
            <person name="Pickel B."/>
            <person name="Atanasova L."/>
            <person name="Karlsson M."/>
            <person name="Huettel B."/>
            <person name="Barry K.W."/>
            <person name="Haridas S."/>
            <person name="Chen C."/>
            <person name="Bauer D."/>
            <person name="Andreopoulos W."/>
            <person name="Pangilinan J."/>
            <person name="LaButti K."/>
            <person name="Riley R."/>
            <person name="Lipzen A."/>
            <person name="Clum A."/>
            <person name="Drula E."/>
            <person name="Henrissat B."/>
            <person name="Kohler A."/>
            <person name="Grigoriev I.V."/>
            <person name="Martin F.M."/>
            <person name="Hacquard S."/>
        </authorList>
    </citation>
    <scope>NUCLEOTIDE SEQUENCE [LARGE SCALE GENOMIC DNA]</scope>
    <source>
        <strain evidence="2 3">MPI-SDFR-AT-0080</strain>
    </source>
</reference>
<organism evidence="2 3">
    <name type="scientific">Macrophomina phaseolina</name>
    <dbReference type="NCBI Taxonomy" id="35725"/>
    <lineage>
        <taxon>Eukaryota</taxon>
        <taxon>Fungi</taxon>
        <taxon>Dikarya</taxon>
        <taxon>Ascomycota</taxon>
        <taxon>Pezizomycotina</taxon>
        <taxon>Dothideomycetes</taxon>
        <taxon>Dothideomycetes incertae sedis</taxon>
        <taxon>Botryosphaeriales</taxon>
        <taxon>Botryosphaeriaceae</taxon>
        <taxon>Macrophomina</taxon>
    </lineage>
</organism>
<feature type="compositionally biased region" description="Basic and acidic residues" evidence="1">
    <location>
        <begin position="124"/>
        <end position="135"/>
    </location>
</feature>